<dbReference type="InterPro" id="IPR050604">
    <property type="entry name" value="PDZ-LIM_domain"/>
</dbReference>
<dbReference type="InterPro" id="IPR001478">
    <property type="entry name" value="PDZ"/>
</dbReference>
<name>A0A3B3R7V8_9TELE</name>
<dbReference type="PROSITE" id="PS00478">
    <property type="entry name" value="LIM_DOMAIN_1"/>
    <property type="match status" value="1"/>
</dbReference>
<evidence type="ECO:0000256" key="7">
    <source>
        <dbReference type="ARBA" id="ARBA00004556"/>
    </source>
</evidence>
<dbReference type="SUPFAM" id="SSF50156">
    <property type="entry name" value="PDZ domain-like"/>
    <property type="match status" value="1"/>
</dbReference>
<feature type="region of interest" description="Disordered" evidence="23">
    <location>
        <begin position="213"/>
        <end position="239"/>
    </location>
</feature>
<keyword evidence="13" id="KW-0770">Synapse</keyword>
<evidence type="ECO:0000256" key="23">
    <source>
        <dbReference type="SAM" id="MobiDB-lite"/>
    </source>
</evidence>
<evidence type="ECO:0000256" key="13">
    <source>
        <dbReference type="ARBA" id="ARBA00023018"/>
    </source>
</evidence>
<dbReference type="GO" id="GO:0005912">
    <property type="term" value="C:adherens junction"/>
    <property type="evidence" value="ECO:0007669"/>
    <property type="project" value="TreeGrafter"/>
</dbReference>
<keyword evidence="14 22" id="KW-0440">LIM domain</keyword>
<dbReference type="GO" id="GO:0007507">
    <property type="term" value="P:heart development"/>
    <property type="evidence" value="ECO:0007669"/>
    <property type="project" value="TreeGrafter"/>
</dbReference>
<keyword evidence="9" id="KW-0771">Synaptosome</keyword>
<dbReference type="GO" id="GO:0061061">
    <property type="term" value="P:muscle structure development"/>
    <property type="evidence" value="ECO:0007669"/>
    <property type="project" value="TreeGrafter"/>
</dbReference>
<dbReference type="GO" id="GO:0048471">
    <property type="term" value="C:perinuclear region of cytoplasm"/>
    <property type="evidence" value="ECO:0007669"/>
    <property type="project" value="UniProtKB-SubCell"/>
</dbReference>
<feature type="domain" description="LIM zinc-binding" evidence="24">
    <location>
        <begin position="244"/>
        <end position="303"/>
    </location>
</feature>
<keyword evidence="18" id="KW-0966">Cell projection</keyword>
<evidence type="ECO:0000256" key="12">
    <source>
        <dbReference type="ARBA" id="ARBA00022833"/>
    </source>
</evidence>
<dbReference type="InterPro" id="IPR031847">
    <property type="entry name" value="PDLI1-4/Zasp-like_mid"/>
</dbReference>
<evidence type="ECO:0000256" key="5">
    <source>
        <dbReference type="ARBA" id="ARBA00004510"/>
    </source>
</evidence>
<protein>
    <recommendedName>
        <fullName evidence="20">PDZ and LIM domain protein 4</fullName>
    </recommendedName>
</protein>
<dbReference type="GO" id="GO:0051371">
    <property type="term" value="F:muscle alpha-actinin binding"/>
    <property type="evidence" value="ECO:0007669"/>
    <property type="project" value="TreeGrafter"/>
</dbReference>
<dbReference type="SMART" id="SM00132">
    <property type="entry name" value="LIM"/>
    <property type="match status" value="1"/>
</dbReference>
<dbReference type="SMART" id="SM00228">
    <property type="entry name" value="PDZ"/>
    <property type="match status" value="1"/>
</dbReference>
<keyword evidence="17" id="KW-0539">Nucleus</keyword>
<dbReference type="GeneTree" id="ENSGT00940000159536"/>
<evidence type="ECO:0000256" key="9">
    <source>
        <dbReference type="ARBA" id="ARBA00022599"/>
    </source>
</evidence>
<dbReference type="FunFam" id="2.10.110.10:FF:000026">
    <property type="entry name" value="PDZ and LIM domain protein 3"/>
    <property type="match status" value="1"/>
</dbReference>
<dbReference type="GO" id="GO:0055038">
    <property type="term" value="C:recycling endosome membrane"/>
    <property type="evidence" value="ECO:0007669"/>
    <property type="project" value="UniProtKB-SubCell"/>
</dbReference>
<dbReference type="GO" id="GO:0003779">
    <property type="term" value="F:actin binding"/>
    <property type="evidence" value="ECO:0007669"/>
    <property type="project" value="TreeGrafter"/>
</dbReference>
<evidence type="ECO:0000313" key="27">
    <source>
        <dbReference type="Proteomes" id="UP000261540"/>
    </source>
</evidence>
<dbReference type="PANTHER" id="PTHR24214">
    <property type="entry name" value="PDZ AND LIM DOMAIN PROTEIN ZASP"/>
    <property type="match status" value="1"/>
</dbReference>
<keyword evidence="11" id="KW-0967">Endosome</keyword>
<dbReference type="GO" id="GO:0030027">
    <property type="term" value="C:lamellipodium"/>
    <property type="evidence" value="ECO:0007669"/>
    <property type="project" value="UniProtKB-SubCell"/>
</dbReference>
<reference evidence="26" key="2">
    <citation type="submission" date="2025-09" db="UniProtKB">
        <authorList>
            <consortium name="Ensembl"/>
        </authorList>
    </citation>
    <scope>IDENTIFICATION</scope>
</reference>
<dbReference type="GO" id="GO:0030036">
    <property type="term" value="P:actin cytoskeleton organization"/>
    <property type="evidence" value="ECO:0007669"/>
    <property type="project" value="TreeGrafter"/>
</dbReference>
<dbReference type="FunFam" id="2.30.42.10:FF:000055">
    <property type="entry name" value="PDZ and LIM domain protein 3"/>
    <property type="match status" value="1"/>
</dbReference>
<keyword evidence="16" id="KW-0206">Cytoskeleton</keyword>
<dbReference type="Proteomes" id="UP000261540">
    <property type="component" value="Unplaced"/>
</dbReference>
<evidence type="ECO:0000259" key="24">
    <source>
        <dbReference type="PROSITE" id="PS50023"/>
    </source>
</evidence>
<evidence type="ECO:0000256" key="16">
    <source>
        <dbReference type="ARBA" id="ARBA00023212"/>
    </source>
</evidence>
<evidence type="ECO:0000256" key="20">
    <source>
        <dbReference type="ARBA" id="ARBA00039369"/>
    </source>
</evidence>
<evidence type="ECO:0000256" key="15">
    <source>
        <dbReference type="ARBA" id="ARBA00023136"/>
    </source>
</evidence>
<dbReference type="Pfam" id="PF00412">
    <property type="entry name" value="LIM"/>
    <property type="match status" value="1"/>
</dbReference>
<keyword evidence="8" id="KW-0963">Cytoplasm</keyword>
<evidence type="ECO:0000256" key="18">
    <source>
        <dbReference type="ARBA" id="ARBA00023273"/>
    </source>
</evidence>
<evidence type="ECO:0000256" key="21">
    <source>
        <dbReference type="ARBA" id="ARBA00045474"/>
    </source>
</evidence>
<dbReference type="PANTHER" id="PTHR24214:SF6">
    <property type="entry name" value="PDZ AND LIM DOMAIN PROTEIN 4"/>
    <property type="match status" value="1"/>
</dbReference>
<evidence type="ECO:0000256" key="14">
    <source>
        <dbReference type="ARBA" id="ARBA00023038"/>
    </source>
</evidence>
<accession>A0A3B3R7V8</accession>
<evidence type="ECO:0000256" key="8">
    <source>
        <dbReference type="ARBA" id="ARBA00022490"/>
    </source>
</evidence>
<dbReference type="GO" id="GO:0031901">
    <property type="term" value="C:early endosome membrane"/>
    <property type="evidence" value="ECO:0007669"/>
    <property type="project" value="UniProtKB-SubCell"/>
</dbReference>
<dbReference type="SUPFAM" id="SSF57716">
    <property type="entry name" value="Glucocorticoid receptor-like (DNA-binding domain)"/>
    <property type="match status" value="2"/>
</dbReference>
<reference evidence="26" key="1">
    <citation type="submission" date="2025-08" db="UniProtKB">
        <authorList>
            <consortium name="Ensembl"/>
        </authorList>
    </citation>
    <scope>IDENTIFICATION</scope>
</reference>
<sequence length="318" mass="34226">MSKTVILNGPAPWGFRLVGGRDFSTPLTISKITSGSKAEQAKLKLGDVILAINGDSTESMNHMEAQNRIKGSSDHLALDISRSKETSGSPLVTEDDKTKPCDVMESESKNFRPIGSGCHGKVAQNGPDVTLCSRNSRLPPQCNSPAGLYSHGSSGLPKQMADLSLSSQSDGTFNGESDVFKMLQEPEEPPMAPKQSGSFLYLQGMLEAEEGGRLPRGQLAGGTKSSVRSPVPHLSPKPSVQPLPQCTRCAKNIVGVIVKARDNLYHSECFLCDDCGMNLKKKGYFIIEESLYCETHAKARVQPPEGYDVVAVYPNAKV</sequence>
<evidence type="ECO:0000256" key="22">
    <source>
        <dbReference type="PROSITE-ProRule" id="PRU00125"/>
    </source>
</evidence>
<dbReference type="Ensembl" id="ENSPKIT00000039318.1">
    <property type="protein sequence ID" value="ENSPKIP00000014862.1"/>
    <property type="gene ID" value="ENSPKIG00000001774.1"/>
</dbReference>
<evidence type="ECO:0000256" key="3">
    <source>
        <dbReference type="ARBA" id="ARBA00004245"/>
    </source>
</evidence>
<dbReference type="PROSITE" id="PS50106">
    <property type="entry name" value="PDZ"/>
    <property type="match status" value="1"/>
</dbReference>
<dbReference type="PROSITE" id="PS50023">
    <property type="entry name" value="LIM_DOMAIN_2"/>
    <property type="match status" value="1"/>
</dbReference>
<keyword evidence="27" id="KW-1185">Reference proteome</keyword>
<dbReference type="InterPro" id="IPR001781">
    <property type="entry name" value="Znf_LIM"/>
</dbReference>
<dbReference type="Pfam" id="PF15936">
    <property type="entry name" value="DUF4749"/>
    <property type="match status" value="1"/>
</dbReference>
<keyword evidence="10 22" id="KW-0479">Metal-binding</keyword>
<dbReference type="AlphaFoldDB" id="A0A3B3R7V8"/>
<dbReference type="GO" id="GO:0031941">
    <property type="term" value="C:filamentous actin"/>
    <property type="evidence" value="ECO:0007669"/>
    <property type="project" value="TreeGrafter"/>
</dbReference>
<proteinExistence type="predicted"/>
<dbReference type="GO" id="GO:0046872">
    <property type="term" value="F:metal ion binding"/>
    <property type="evidence" value="ECO:0007669"/>
    <property type="project" value="UniProtKB-KW"/>
</dbReference>
<dbReference type="GO" id="GO:0005634">
    <property type="term" value="C:nucleus"/>
    <property type="evidence" value="ECO:0007669"/>
    <property type="project" value="UniProtKB-SubCell"/>
</dbReference>
<dbReference type="GO" id="GO:0001725">
    <property type="term" value="C:stress fiber"/>
    <property type="evidence" value="ECO:0007669"/>
    <property type="project" value="TreeGrafter"/>
</dbReference>
<comment type="function">
    <text evidence="21">Suppresses SRC activation by recognizing and binding to active SRC and facilitating PTPN13-mediated dephosphorylation of SRC 'Tyr-419' leading to its inactivation. Inactivated SRC dissociates from this protein allowing the initiation of a new SRC inactivation cycle. Involved in reorganization of the actin cytoskeleton. In nonmuscle cells, binds to ACTN1 (alpha-actinin-1), increases the affinity of ACTN1 to F-actin (filamentous actin), and promotes formation of actin stress fibers. Involved in regulation of the synaptic AMPA receptor transport in dendritic spines of hippocampal pyramidal neurons directing the receptors toward an insertion at the postsynaptic membrane. Links endosomal surface-internalized GRIA1-containing AMPA receptors to the alpha-actinin/actin cytoskeleton. Increases AMPA receptor-mediated excitatory postsynaptic currents in neurons.</text>
</comment>
<evidence type="ECO:0000256" key="1">
    <source>
        <dbReference type="ARBA" id="ARBA00004123"/>
    </source>
</evidence>
<evidence type="ECO:0000256" key="11">
    <source>
        <dbReference type="ARBA" id="ARBA00022753"/>
    </source>
</evidence>
<evidence type="ECO:0000256" key="17">
    <source>
        <dbReference type="ARBA" id="ARBA00023242"/>
    </source>
</evidence>
<dbReference type="Gene3D" id="2.30.42.10">
    <property type="match status" value="1"/>
</dbReference>
<dbReference type="Gene3D" id="2.10.110.10">
    <property type="entry name" value="Cysteine Rich Protein"/>
    <property type="match status" value="1"/>
</dbReference>
<dbReference type="InterPro" id="IPR036034">
    <property type="entry name" value="PDZ_sf"/>
</dbReference>
<evidence type="ECO:0000256" key="2">
    <source>
        <dbReference type="ARBA" id="ARBA00004159"/>
    </source>
</evidence>
<keyword evidence="12 22" id="KW-0862">Zinc</keyword>
<evidence type="ECO:0000313" key="26">
    <source>
        <dbReference type="Ensembl" id="ENSPKIP00000014862.1"/>
    </source>
</evidence>
<keyword evidence="15" id="KW-0472">Membrane</keyword>
<comment type="subcellular location">
    <subcellularLocation>
        <location evidence="6">Cell projection</location>
        <location evidence="6">Dendritic spine</location>
    </subcellularLocation>
    <subcellularLocation>
        <location evidence="5">Cell projection</location>
        <location evidence="5">Lamellipodium</location>
    </subcellularLocation>
    <subcellularLocation>
        <location evidence="3">Cytoplasm</location>
        <location evidence="3">Cytoskeleton</location>
    </subcellularLocation>
    <subcellularLocation>
        <location evidence="7">Cytoplasm</location>
        <location evidence="7">Perinuclear region</location>
    </subcellularLocation>
    <subcellularLocation>
        <location evidence="4">Early endosome membrane</location>
        <topology evidence="4">Peripheral membrane protein</topology>
        <orientation evidence="4">Cytoplasmic side</orientation>
    </subcellularLocation>
    <subcellularLocation>
        <location evidence="1">Nucleus</location>
    </subcellularLocation>
    <subcellularLocation>
        <location evidence="2">Recycling endosome membrane</location>
        <topology evidence="2">Peripheral membrane protein</topology>
        <orientation evidence="2">Cytoplasmic side</orientation>
    </subcellularLocation>
    <subcellularLocation>
        <location evidence="19">Synapse</location>
        <location evidence="19">Synaptosome</location>
    </subcellularLocation>
</comment>
<dbReference type="CDD" id="cd06753">
    <property type="entry name" value="PDZ_PDLIM-like"/>
    <property type="match status" value="1"/>
</dbReference>
<dbReference type="GO" id="GO:0030018">
    <property type="term" value="C:Z disc"/>
    <property type="evidence" value="ECO:0007669"/>
    <property type="project" value="TreeGrafter"/>
</dbReference>
<feature type="domain" description="PDZ" evidence="25">
    <location>
        <begin position="8"/>
        <end position="84"/>
    </location>
</feature>
<dbReference type="GO" id="GO:0043197">
    <property type="term" value="C:dendritic spine"/>
    <property type="evidence" value="ECO:0007669"/>
    <property type="project" value="UniProtKB-SubCell"/>
</dbReference>
<evidence type="ECO:0000256" key="4">
    <source>
        <dbReference type="ARBA" id="ARBA00004469"/>
    </source>
</evidence>
<evidence type="ECO:0000256" key="6">
    <source>
        <dbReference type="ARBA" id="ARBA00004552"/>
    </source>
</evidence>
<organism evidence="26 27">
    <name type="scientific">Paramormyrops kingsleyae</name>
    <dbReference type="NCBI Taxonomy" id="1676925"/>
    <lineage>
        <taxon>Eukaryota</taxon>
        <taxon>Metazoa</taxon>
        <taxon>Chordata</taxon>
        <taxon>Craniata</taxon>
        <taxon>Vertebrata</taxon>
        <taxon>Euteleostomi</taxon>
        <taxon>Actinopterygii</taxon>
        <taxon>Neopterygii</taxon>
        <taxon>Teleostei</taxon>
        <taxon>Osteoglossocephala</taxon>
        <taxon>Osteoglossomorpha</taxon>
        <taxon>Osteoglossiformes</taxon>
        <taxon>Mormyridae</taxon>
        <taxon>Paramormyrops</taxon>
    </lineage>
</organism>
<evidence type="ECO:0000256" key="19">
    <source>
        <dbReference type="ARBA" id="ARBA00034102"/>
    </source>
</evidence>
<dbReference type="STRING" id="1676925.ENSPKIP00000014862"/>
<evidence type="ECO:0000259" key="25">
    <source>
        <dbReference type="PROSITE" id="PS50106"/>
    </source>
</evidence>
<evidence type="ECO:0000256" key="10">
    <source>
        <dbReference type="ARBA" id="ARBA00022723"/>
    </source>
</evidence>
<dbReference type="Pfam" id="PF00595">
    <property type="entry name" value="PDZ"/>
    <property type="match status" value="1"/>
</dbReference>